<dbReference type="EMBL" id="CAJOBG010002652">
    <property type="protein sequence ID" value="CAF4020126.1"/>
    <property type="molecule type" value="Genomic_DNA"/>
</dbReference>
<evidence type="ECO:0000313" key="4">
    <source>
        <dbReference type="Proteomes" id="UP000663842"/>
    </source>
</evidence>
<dbReference type="EMBL" id="CAJOBF010002402">
    <property type="protein sequence ID" value="CAF4031707.1"/>
    <property type="molecule type" value="Genomic_DNA"/>
</dbReference>
<evidence type="ECO:0000313" key="3">
    <source>
        <dbReference type="EMBL" id="CAF4031707.1"/>
    </source>
</evidence>
<comment type="caution">
    <text evidence="3">The sequence shown here is derived from an EMBL/GenBank/DDBJ whole genome shotgun (WGS) entry which is preliminary data.</text>
</comment>
<dbReference type="AlphaFoldDB" id="A0A819QIK3"/>
<evidence type="ECO:0000313" key="5">
    <source>
        <dbReference type="Proteomes" id="UP000663866"/>
    </source>
</evidence>
<dbReference type="GO" id="GO:0005506">
    <property type="term" value="F:iron ion binding"/>
    <property type="evidence" value="ECO:0007669"/>
    <property type="project" value="InterPro"/>
</dbReference>
<dbReference type="Proteomes" id="UP000663842">
    <property type="component" value="Unassembled WGS sequence"/>
</dbReference>
<name>A0A819QIK3_9BILA</name>
<organism evidence="3 4">
    <name type="scientific">Rotaria magnacalcarata</name>
    <dbReference type="NCBI Taxonomy" id="392030"/>
    <lineage>
        <taxon>Eukaryota</taxon>
        <taxon>Metazoa</taxon>
        <taxon>Spiralia</taxon>
        <taxon>Gnathifera</taxon>
        <taxon>Rotifera</taxon>
        <taxon>Eurotatoria</taxon>
        <taxon>Bdelloidea</taxon>
        <taxon>Philodinida</taxon>
        <taxon>Philodinidae</taxon>
        <taxon>Rotaria</taxon>
    </lineage>
</organism>
<protein>
    <submittedName>
        <fullName evidence="3">Uncharacterized protein</fullName>
    </submittedName>
</protein>
<proteinExistence type="predicted"/>
<dbReference type="InterPro" id="IPR015889">
    <property type="entry name" value="Intradiol_dOase_core"/>
</dbReference>
<accession>A0A819QIK3</accession>
<dbReference type="GO" id="GO:0016702">
    <property type="term" value="F:oxidoreductase activity, acting on single donors with incorporation of molecular oxygen, incorporation of two atoms of oxygen"/>
    <property type="evidence" value="ECO:0007669"/>
    <property type="project" value="InterPro"/>
</dbReference>
<dbReference type="Gene3D" id="2.60.130.10">
    <property type="entry name" value="Aromatic compound dioxygenase"/>
    <property type="match status" value="1"/>
</dbReference>
<keyword evidence="5" id="KW-1185">Reference proteome</keyword>
<evidence type="ECO:0000256" key="1">
    <source>
        <dbReference type="SAM" id="SignalP"/>
    </source>
</evidence>
<evidence type="ECO:0000313" key="2">
    <source>
        <dbReference type="EMBL" id="CAF4020126.1"/>
    </source>
</evidence>
<reference evidence="3" key="1">
    <citation type="submission" date="2021-02" db="EMBL/GenBank/DDBJ databases">
        <authorList>
            <person name="Nowell W R."/>
        </authorList>
    </citation>
    <scope>NUCLEOTIDE SEQUENCE</scope>
</reference>
<keyword evidence="1" id="KW-0732">Signal</keyword>
<dbReference type="PANTHER" id="PTHR34315:SF1">
    <property type="entry name" value="INTRADIOL RING-CLEAVAGE DIOXYGENASES DOMAIN-CONTAINING PROTEIN-RELATED"/>
    <property type="match status" value="1"/>
</dbReference>
<feature type="signal peptide" evidence="1">
    <location>
        <begin position="1"/>
        <end position="25"/>
    </location>
</feature>
<feature type="chain" id="PRO_5036235841" evidence="1">
    <location>
        <begin position="26"/>
        <end position="181"/>
    </location>
</feature>
<sequence length="181" mass="20164">MPFAHVDMFINFVLVLLTVSSTAWCQDQSGRRCARAASSCHLTPPSLEGPYYWNSTVLQSLIPFIYPGWYPGRCAHIHVKVHVGATLTNIDGAIHAKGGHVSHTGQLYFNDTLTDEVAKLPPYMLQKIRRTRNGEDFIYSDLEIEPMIIPITFLTADGLQGRLRSEITLTINPKVTLPGGR</sequence>
<dbReference type="PANTHER" id="PTHR34315">
    <property type="match status" value="1"/>
</dbReference>
<gene>
    <name evidence="2" type="ORF">OVN521_LOCUS16148</name>
    <name evidence="3" type="ORF">UXM345_LOCUS18041</name>
</gene>
<dbReference type="SUPFAM" id="SSF49482">
    <property type="entry name" value="Aromatic compound dioxygenase"/>
    <property type="match status" value="1"/>
</dbReference>
<dbReference type="Proteomes" id="UP000663866">
    <property type="component" value="Unassembled WGS sequence"/>
</dbReference>